<proteinExistence type="predicted"/>
<evidence type="ECO:0000313" key="1">
    <source>
        <dbReference type="EMBL" id="KAF9644387.1"/>
    </source>
</evidence>
<reference evidence="1" key="2">
    <citation type="journal article" date="2020" name="Nat. Commun.">
        <title>Large-scale genome sequencing of mycorrhizal fungi provides insights into the early evolution of symbiotic traits.</title>
        <authorList>
            <person name="Miyauchi S."/>
            <person name="Kiss E."/>
            <person name="Kuo A."/>
            <person name="Drula E."/>
            <person name="Kohler A."/>
            <person name="Sanchez-Garcia M."/>
            <person name="Morin E."/>
            <person name="Andreopoulos B."/>
            <person name="Barry K.W."/>
            <person name="Bonito G."/>
            <person name="Buee M."/>
            <person name="Carver A."/>
            <person name="Chen C."/>
            <person name="Cichocki N."/>
            <person name="Clum A."/>
            <person name="Culley D."/>
            <person name="Crous P.W."/>
            <person name="Fauchery L."/>
            <person name="Girlanda M."/>
            <person name="Hayes R.D."/>
            <person name="Keri Z."/>
            <person name="LaButti K."/>
            <person name="Lipzen A."/>
            <person name="Lombard V."/>
            <person name="Magnuson J."/>
            <person name="Maillard F."/>
            <person name="Murat C."/>
            <person name="Nolan M."/>
            <person name="Ohm R.A."/>
            <person name="Pangilinan J."/>
            <person name="Pereira M.F."/>
            <person name="Perotto S."/>
            <person name="Peter M."/>
            <person name="Pfister S."/>
            <person name="Riley R."/>
            <person name="Sitrit Y."/>
            <person name="Stielow J.B."/>
            <person name="Szollosi G."/>
            <person name="Zifcakova L."/>
            <person name="Stursova M."/>
            <person name="Spatafora J.W."/>
            <person name="Tedersoo L."/>
            <person name="Vaario L.M."/>
            <person name="Yamada A."/>
            <person name="Yan M."/>
            <person name="Wang P."/>
            <person name="Xu J."/>
            <person name="Bruns T."/>
            <person name="Baldrian P."/>
            <person name="Vilgalys R."/>
            <person name="Dunand C."/>
            <person name="Henrissat B."/>
            <person name="Grigoriev I.V."/>
            <person name="Hibbett D."/>
            <person name="Nagy L.G."/>
            <person name="Martin F.M."/>
        </authorList>
    </citation>
    <scope>NUCLEOTIDE SEQUENCE</scope>
    <source>
        <strain evidence="1">P2</strain>
    </source>
</reference>
<feature type="non-terminal residue" evidence="1">
    <location>
        <position position="217"/>
    </location>
</feature>
<sequence>MSTTFGDSRLNENSKWTPEEDAILIEAVISCESFRRAVHRAVGLLEIDLAGPRRCWNTIAQSIPGRTNKSCRKRWIHSLDPSLRRWTNAEDIQLIQAVRQYGRQWHKVADLLPGRTDDQCAKRWREKLDPSIRRDPWADSEDLILMEAQEKHGRRWNIISGYLTGRPAVHCRNRWLSLLRAGRITDGIQKAAATFDTSTLRPIAPGSQSELFTSPAP</sequence>
<reference evidence="1" key="1">
    <citation type="submission" date="2019-10" db="EMBL/GenBank/DDBJ databases">
        <authorList>
            <consortium name="DOE Joint Genome Institute"/>
            <person name="Kuo A."/>
            <person name="Miyauchi S."/>
            <person name="Kiss E."/>
            <person name="Drula E."/>
            <person name="Kohler A."/>
            <person name="Sanchez-Garcia M."/>
            <person name="Andreopoulos B."/>
            <person name="Barry K.W."/>
            <person name="Bonito G."/>
            <person name="Buee M."/>
            <person name="Carver A."/>
            <person name="Chen C."/>
            <person name="Cichocki N."/>
            <person name="Clum A."/>
            <person name="Culley D."/>
            <person name="Crous P.W."/>
            <person name="Fauchery L."/>
            <person name="Girlanda M."/>
            <person name="Hayes R."/>
            <person name="Keri Z."/>
            <person name="Labutti K."/>
            <person name="Lipzen A."/>
            <person name="Lombard V."/>
            <person name="Magnuson J."/>
            <person name="Maillard F."/>
            <person name="Morin E."/>
            <person name="Murat C."/>
            <person name="Nolan M."/>
            <person name="Ohm R."/>
            <person name="Pangilinan J."/>
            <person name="Pereira M."/>
            <person name="Perotto S."/>
            <person name="Peter M."/>
            <person name="Riley R."/>
            <person name="Sitrit Y."/>
            <person name="Stielow B."/>
            <person name="Szollosi G."/>
            <person name="Zifcakova L."/>
            <person name="Stursova M."/>
            <person name="Spatafora J.W."/>
            <person name="Tedersoo L."/>
            <person name="Vaario L.-M."/>
            <person name="Yamada A."/>
            <person name="Yan M."/>
            <person name="Wang P."/>
            <person name="Xu J."/>
            <person name="Bruns T."/>
            <person name="Baldrian P."/>
            <person name="Vilgalys R."/>
            <person name="Henrissat B."/>
            <person name="Grigoriev I.V."/>
            <person name="Hibbett D."/>
            <person name="Nagy L.G."/>
            <person name="Martin F.M."/>
        </authorList>
    </citation>
    <scope>NUCLEOTIDE SEQUENCE</scope>
    <source>
        <strain evidence="1">P2</strain>
    </source>
</reference>
<accession>A0ACB6Z4D5</accession>
<name>A0ACB6Z4D5_THEGA</name>
<protein>
    <submittedName>
        <fullName evidence="1">Uncharacterized protein</fullName>
    </submittedName>
</protein>
<comment type="caution">
    <text evidence="1">The sequence shown here is derived from an EMBL/GenBank/DDBJ whole genome shotgun (WGS) entry which is preliminary data.</text>
</comment>
<dbReference type="Proteomes" id="UP000886501">
    <property type="component" value="Unassembled WGS sequence"/>
</dbReference>
<organism evidence="1 2">
    <name type="scientific">Thelephora ganbajun</name>
    <name type="common">Ganba fungus</name>
    <dbReference type="NCBI Taxonomy" id="370292"/>
    <lineage>
        <taxon>Eukaryota</taxon>
        <taxon>Fungi</taxon>
        <taxon>Dikarya</taxon>
        <taxon>Basidiomycota</taxon>
        <taxon>Agaricomycotina</taxon>
        <taxon>Agaricomycetes</taxon>
        <taxon>Thelephorales</taxon>
        <taxon>Thelephoraceae</taxon>
        <taxon>Thelephora</taxon>
    </lineage>
</organism>
<gene>
    <name evidence="1" type="ORF">BDM02DRAFT_3103017</name>
</gene>
<dbReference type="EMBL" id="MU118142">
    <property type="protein sequence ID" value="KAF9644387.1"/>
    <property type="molecule type" value="Genomic_DNA"/>
</dbReference>
<keyword evidence="2" id="KW-1185">Reference proteome</keyword>
<evidence type="ECO:0000313" key="2">
    <source>
        <dbReference type="Proteomes" id="UP000886501"/>
    </source>
</evidence>